<name>A0ABQ4WXR1_9ASTR</name>
<evidence type="ECO:0000313" key="2">
    <source>
        <dbReference type="EMBL" id="GJS57718.1"/>
    </source>
</evidence>
<evidence type="ECO:0000313" key="3">
    <source>
        <dbReference type="Proteomes" id="UP001151760"/>
    </source>
</evidence>
<feature type="region of interest" description="Disordered" evidence="1">
    <location>
        <begin position="155"/>
        <end position="197"/>
    </location>
</feature>
<reference evidence="2" key="2">
    <citation type="submission" date="2022-01" db="EMBL/GenBank/DDBJ databases">
        <authorList>
            <person name="Yamashiro T."/>
            <person name="Shiraishi A."/>
            <person name="Satake H."/>
            <person name="Nakayama K."/>
        </authorList>
    </citation>
    <scope>NUCLEOTIDE SEQUENCE</scope>
</reference>
<evidence type="ECO:0000256" key="1">
    <source>
        <dbReference type="SAM" id="MobiDB-lite"/>
    </source>
</evidence>
<reference evidence="2" key="1">
    <citation type="journal article" date="2022" name="Int. J. Mol. Sci.">
        <title>Draft Genome of Tanacetum Coccineum: Genomic Comparison of Closely Related Tanacetum-Family Plants.</title>
        <authorList>
            <person name="Yamashiro T."/>
            <person name="Shiraishi A."/>
            <person name="Nakayama K."/>
            <person name="Satake H."/>
        </authorList>
    </citation>
    <scope>NUCLEOTIDE SEQUENCE</scope>
</reference>
<gene>
    <name evidence="2" type="ORF">Tco_0652502</name>
</gene>
<keyword evidence="3" id="KW-1185">Reference proteome</keyword>
<dbReference type="Proteomes" id="UP001151760">
    <property type="component" value="Unassembled WGS sequence"/>
</dbReference>
<accession>A0ABQ4WXR1</accession>
<sequence>MPYSRFTKLIDKYILSKNDQISKRPLSFHHVIKLDSTLGNLKFANKGTKDLVFGMVIPAMMLNDNIKAFAEYLEYLIKSKGSNPVKAIGIEIAEDVDSEETDEEPPVRRPTGVVIGGEVRSELEDEGVDHLKKLKGLETLSEAAQCKLYMKKEVLDEPSDHSSSSSSEGNEQAGDAQAEVHASECQSKKPKATKVSSSLTLSSVEFTSQFLNDNLDVIVNEVLKDPVKPEVQSMVDVSVIQAKLAE</sequence>
<protein>
    <submittedName>
        <fullName evidence="2">Uncharacterized protein</fullName>
    </submittedName>
</protein>
<comment type="caution">
    <text evidence="2">The sequence shown here is derived from an EMBL/GenBank/DDBJ whole genome shotgun (WGS) entry which is preliminary data.</text>
</comment>
<organism evidence="2 3">
    <name type="scientific">Tanacetum coccineum</name>
    <dbReference type="NCBI Taxonomy" id="301880"/>
    <lineage>
        <taxon>Eukaryota</taxon>
        <taxon>Viridiplantae</taxon>
        <taxon>Streptophyta</taxon>
        <taxon>Embryophyta</taxon>
        <taxon>Tracheophyta</taxon>
        <taxon>Spermatophyta</taxon>
        <taxon>Magnoliopsida</taxon>
        <taxon>eudicotyledons</taxon>
        <taxon>Gunneridae</taxon>
        <taxon>Pentapetalae</taxon>
        <taxon>asterids</taxon>
        <taxon>campanulids</taxon>
        <taxon>Asterales</taxon>
        <taxon>Asteraceae</taxon>
        <taxon>Asteroideae</taxon>
        <taxon>Anthemideae</taxon>
        <taxon>Anthemidinae</taxon>
        <taxon>Tanacetum</taxon>
    </lineage>
</organism>
<proteinExistence type="predicted"/>
<dbReference type="EMBL" id="BQNB010009027">
    <property type="protein sequence ID" value="GJS57718.1"/>
    <property type="molecule type" value="Genomic_DNA"/>
</dbReference>